<dbReference type="Gene3D" id="3.30.360.10">
    <property type="entry name" value="Dihydrodipicolinate Reductase, domain 2"/>
    <property type="match status" value="1"/>
</dbReference>
<evidence type="ECO:0000256" key="4">
    <source>
        <dbReference type="ARBA" id="ARBA00042988"/>
    </source>
</evidence>
<evidence type="ECO:0000256" key="5">
    <source>
        <dbReference type="ARBA" id="ARBA00049233"/>
    </source>
</evidence>
<dbReference type="GO" id="GO:0000166">
    <property type="term" value="F:nucleotide binding"/>
    <property type="evidence" value="ECO:0007669"/>
    <property type="project" value="InterPro"/>
</dbReference>
<dbReference type="PANTHER" id="PTHR22604">
    <property type="entry name" value="OXIDOREDUCTASES"/>
    <property type="match status" value="1"/>
</dbReference>
<evidence type="ECO:0000256" key="1">
    <source>
        <dbReference type="ARBA" id="ARBA00010928"/>
    </source>
</evidence>
<dbReference type="Gene3D" id="3.40.50.720">
    <property type="entry name" value="NAD(P)-binding Rossmann-like Domain"/>
    <property type="match status" value="1"/>
</dbReference>
<keyword evidence="2" id="KW-0560">Oxidoreductase</keyword>
<dbReference type="Pfam" id="PF01408">
    <property type="entry name" value="GFO_IDH_MocA"/>
    <property type="match status" value="1"/>
</dbReference>
<dbReference type="AlphaFoldDB" id="A0A0C3BPW0"/>
<evidence type="ECO:0000256" key="3">
    <source>
        <dbReference type="ARBA" id="ARBA00038984"/>
    </source>
</evidence>
<reference evidence="9" key="2">
    <citation type="submission" date="2015-01" db="EMBL/GenBank/DDBJ databases">
        <title>Evolutionary Origins and Diversification of the Mycorrhizal Mutualists.</title>
        <authorList>
            <consortium name="DOE Joint Genome Institute"/>
            <consortium name="Mycorrhizal Genomics Consortium"/>
            <person name="Kohler A."/>
            <person name="Kuo A."/>
            <person name="Nagy L.G."/>
            <person name="Floudas D."/>
            <person name="Copeland A."/>
            <person name="Barry K.W."/>
            <person name="Cichocki N."/>
            <person name="Veneault-Fourrey C."/>
            <person name="LaButti K."/>
            <person name="Lindquist E.A."/>
            <person name="Lipzen A."/>
            <person name="Lundell T."/>
            <person name="Morin E."/>
            <person name="Murat C."/>
            <person name="Riley R."/>
            <person name="Ohm R."/>
            <person name="Sun H."/>
            <person name="Tunlid A."/>
            <person name="Henrissat B."/>
            <person name="Grigoriev I.V."/>
            <person name="Hibbett D.S."/>
            <person name="Martin F."/>
        </authorList>
    </citation>
    <scope>NUCLEOTIDE SEQUENCE [LARGE SCALE GENOMIC DNA]</scope>
    <source>
        <strain evidence="9">F 1598</strain>
    </source>
</reference>
<evidence type="ECO:0000259" key="6">
    <source>
        <dbReference type="Pfam" id="PF01408"/>
    </source>
</evidence>
<organism evidence="8 9">
    <name type="scientific">Piloderma croceum (strain F 1598)</name>
    <dbReference type="NCBI Taxonomy" id="765440"/>
    <lineage>
        <taxon>Eukaryota</taxon>
        <taxon>Fungi</taxon>
        <taxon>Dikarya</taxon>
        <taxon>Basidiomycota</taxon>
        <taxon>Agaricomycotina</taxon>
        <taxon>Agaricomycetes</taxon>
        <taxon>Agaricomycetidae</taxon>
        <taxon>Atheliales</taxon>
        <taxon>Atheliaceae</taxon>
        <taxon>Piloderma</taxon>
    </lineage>
</organism>
<evidence type="ECO:0000256" key="2">
    <source>
        <dbReference type="ARBA" id="ARBA00023002"/>
    </source>
</evidence>
<gene>
    <name evidence="8" type="ORF">PILCRDRAFT_10492</name>
</gene>
<feature type="domain" description="Gfo/Idh/MocA-like oxidoreductase N-terminal" evidence="6">
    <location>
        <begin position="27"/>
        <end position="146"/>
    </location>
</feature>
<evidence type="ECO:0000313" key="8">
    <source>
        <dbReference type="EMBL" id="KIM79362.1"/>
    </source>
</evidence>
<dbReference type="HOGENOM" id="CLU_023194_5_2_1"/>
<accession>A0A0C3BPW0</accession>
<dbReference type="OrthoDB" id="64915at2759"/>
<dbReference type="PANTHER" id="PTHR22604:SF105">
    <property type="entry name" value="TRANS-1,2-DIHYDROBENZENE-1,2-DIOL DEHYDROGENASE"/>
    <property type="match status" value="1"/>
</dbReference>
<dbReference type="InterPro" id="IPR000683">
    <property type="entry name" value="Gfo/Idh/MocA-like_OxRdtase_N"/>
</dbReference>
<comment type="similarity">
    <text evidence="1">Belongs to the Gfo/Idh/MocA family.</text>
</comment>
<protein>
    <recommendedName>
        <fullName evidence="3">D-xylose 1-dehydrogenase (NADP(+), D-xylono-1,5-lactone-forming)</fullName>
        <ecNumber evidence="3">1.1.1.179</ecNumber>
    </recommendedName>
    <alternativeName>
        <fullName evidence="4">D-xylose-NADP dehydrogenase</fullName>
    </alternativeName>
</protein>
<reference evidence="8 9" key="1">
    <citation type="submission" date="2014-04" db="EMBL/GenBank/DDBJ databases">
        <authorList>
            <consortium name="DOE Joint Genome Institute"/>
            <person name="Kuo A."/>
            <person name="Tarkka M."/>
            <person name="Buscot F."/>
            <person name="Kohler A."/>
            <person name="Nagy L.G."/>
            <person name="Floudas D."/>
            <person name="Copeland A."/>
            <person name="Barry K.W."/>
            <person name="Cichocki N."/>
            <person name="Veneault-Fourrey C."/>
            <person name="LaButti K."/>
            <person name="Lindquist E.A."/>
            <person name="Lipzen A."/>
            <person name="Lundell T."/>
            <person name="Morin E."/>
            <person name="Murat C."/>
            <person name="Sun H."/>
            <person name="Tunlid A."/>
            <person name="Henrissat B."/>
            <person name="Grigoriev I.V."/>
            <person name="Hibbett D.S."/>
            <person name="Martin F."/>
            <person name="Nordberg H.P."/>
            <person name="Cantor M.N."/>
            <person name="Hua S.X."/>
        </authorList>
    </citation>
    <scope>NUCLEOTIDE SEQUENCE [LARGE SCALE GENOMIC DNA]</scope>
    <source>
        <strain evidence="8 9">F 1598</strain>
    </source>
</reference>
<dbReference type="EC" id="1.1.1.179" evidence="3"/>
<dbReference type="InterPro" id="IPR050984">
    <property type="entry name" value="Gfo/Idh/MocA_domain"/>
</dbReference>
<dbReference type="InterPro" id="IPR055170">
    <property type="entry name" value="GFO_IDH_MocA-like_dom"/>
</dbReference>
<keyword evidence="9" id="KW-1185">Reference proteome</keyword>
<sequence>MASFFSLLKRVYYALNPPASSAAASPIKFGILGAADIAPRALISPASNHPETVVYAVASRDNKKASAFAKKHGIEKVYSGATGYQQLLDDPEVDAVYNPLPNGLHFEWTMKALAAGKHVLLEKPSSNTAEETRQMFEFAERKGLVLLEAVHARFHPAMVRVQEILDSGELGQIINLSAGLALSKGVIANEGDIRLDYALGGGAMMDMGSYPLSAIRFLARSAPTSVLSATSSVYPSPSSTQQLVDLGTKATLSFPNDVTATLNCDFRQPWWGLFGLIPSMPDIKLTANCENGEVELYNYLAPTLYHWIRVRVQDPSRKGKVIERVEKVYKFGDGSKGEDWWTTYRYQLEAFVDQVKGRTPRTWVGKEDSIENLEWIEKIYEKTGLGSRPKSQYVYSD</sequence>
<feature type="domain" description="GFO/IDH/MocA-like oxidoreductase" evidence="7">
    <location>
        <begin position="159"/>
        <end position="269"/>
    </location>
</feature>
<dbReference type="InParanoid" id="A0A0C3BPW0"/>
<dbReference type="EMBL" id="KN833010">
    <property type="protein sequence ID" value="KIM79362.1"/>
    <property type="molecule type" value="Genomic_DNA"/>
</dbReference>
<dbReference type="STRING" id="765440.A0A0C3BPW0"/>
<dbReference type="GO" id="GO:0047837">
    <property type="term" value="F:D-xylose 1-dehydrogenase (NADP+) activity"/>
    <property type="evidence" value="ECO:0007669"/>
    <property type="project" value="UniProtKB-EC"/>
</dbReference>
<proteinExistence type="inferred from homology"/>
<name>A0A0C3BPW0_PILCF</name>
<evidence type="ECO:0000259" key="7">
    <source>
        <dbReference type="Pfam" id="PF22725"/>
    </source>
</evidence>
<dbReference type="SUPFAM" id="SSF55347">
    <property type="entry name" value="Glyceraldehyde-3-phosphate dehydrogenase-like, C-terminal domain"/>
    <property type="match status" value="1"/>
</dbReference>
<dbReference type="SUPFAM" id="SSF51735">
    <property type="entry name" value="NAD(P)-binding Rossmann-fold domains"/>
    <property type="match status" value="1"/>
</dbReference>
<dbReference type="Pfam" id="PF22725">
    <property type="entry name" value="GFO_IDH_MocA_C3"/>
    <property type="match status" value="1"/>
</dbReference>
<dbReference type="InterPro" id="IPR036291">
    <property type="entry name" value="NAD(P)-bd_dom_sf"/>
</dbReference>
<evidence type="ECO:0000313" key="9">
    <source>
        <dbReference type="Proteomes" id="UP000054166"/>
    </source>
</evidence>
<dbReference type="Proteomes" id="UP000054166">
    <property type="component" value="Unassembled WGS sequence"/>
</dbReference>
<comment type="catalytic activity">
    <reaction evidence="5">
        <text>D-xylose + NADP(+) = D-xylono-1,5-lactone + NADPH + H(+)</text>
        <dbReference type="Rhea" id="RHEA:22000"/>
        <dbReference type="ChEBI" id="CHEBI:15378"/>
        <dbReference type="ChEBI" id="CHEBI:15867"/>
        <dbReference type="ChEBI" id="CHEBI:53455"/>
        <dbReference type="ChEBI" id="CHEBI:57783"/>
        <dbReference type="ChEBI" id="CHEBI:58349"/>
        <dbReference type="EC" id="1.1.1.179"/>
    </reaction>
</comment>